<feature type="transmembrane region" description="Helical" evidence="1">
    <location>
        <begin position="266"/>
        <end position="284"/>
    </location>
</feature>
<dbReference type="EMBL" id="JACXLC010000001">
    <property type="protein sequence ID" value="MBD2841716.1"/>
    <property type="molecule type" value="Genomic_DNA"/>
</dbReference>
<comment type="caution">
    <text evidence="2">The sequence shown here is derived from an EMBL/GenBank/DDBJ whole genome shotgun (WGS) entry which is preliminary data.</text>
</comment>
<proteinExistence type="predicted"/>
<keyword evidence="3" id="KW-1185">Reference proteome</keyword>
<sequence length="398" mass="42302">MITAVLSARKRTNTGDLRAGLTLNGRSLLVWQAETVRKLGCQRFICLHEHADEGVAQLREHVEVLGGEFHAVRTHAQLIAQLHSDDLLIVMADGLVANDDICGELLTSPAGTSKGILTVPADHELARSLPEDFERIDATRNWAGIAVLQATIAQRLGELPPDGEFLSLLLRIALQARTPMVPLPVEQLDTVDWLMATSASAVDAHQRGIIEKHSPKANWTAPFDALASQIVQKAASFGLARGGMALVAGGAALLGVAGVIAWNELAGAALIVAALATFLFSLGARWERLKSAILASQNEHSKPHIIRVLCSIATTALLILAVSQEAGRLALLALPVLAIGLTTLASKDSRPLVSAFWEDRTLNLAFLAICAFGGLLTEGLAILSLAALSQVMLRTARD</sequence>
<feature type="transmembrane region" description="Helical" evidence="1">
    <location>
        <begin position="239"/>
        <end position="260"/>
    </location>
</feature>
<accession>A0ABR8KMG0</accession>
<gene>
    <name evidence="2" type="ORF">IB285_05505</name>
</gene>
<dbReference type="Gene3D" id="3.90.550.10">
    <property type="entry name" value="Spore Coat Polysaccharide Biosynthesis Protein SpsA, Chain A"/>
    <property type="match status" value="1"/>
</dbReference>
<evidence type="ECO:0000313" key="2">
    <source>
        <dbReference type="EMBL" id="MBD2841716.1"/>
    </source>
</evidence>
<protein>
    <submittedName>
        <fullName evidence="2">Uncharacterized protein</fullName>
    </submittedName>
</protein>
<reference evidence="2 3" key="1">
    <citation type="submission" date="2020-09" db="EMBL/GenBank/DDBJ databases">
        <authorList>
            <person name="Yoon J.-W."/>
        </authorList>
    </citation>
    <scope>NUCLEOTIDE SEQUENCE [LARGE SCALE GENOMIC DNA]</scope>
    <source>
        <strain evidence="2 3">KMU-140</strain>
    </source>
</reference>
<dbReference type="SUPFAM" id="SSF53448">
    <property type="entry name" value="Nucleotide-diphospho-sugar transferases"/>
    <property type="match status" value="1"/>
</dbReference>
<dbReference type="InterPro" id="IPR029044">
    <property type="entry name" value="Nucleotide-diphossugar_trans"/>
</dbReference>
<feature type="transmembrane region" description="Helical" evidence="1">
    <location>
        <begin position="366"/>
        <end position="388"/>
    </location>
</feature>
<keyword evidence="1" id="KW-1133">Transmembrane helix</keyword>
<feature type="transmembrane region" description="Helical" evidence="1">
    <location>
        <begin position="329"/>
        <end position="345"/>
    </location>
</feature>
<keyword evidence="1" id="KW-0472">Membrane</keyword>
<dbReference type="RefSeq" id="WP_190787231.1">
    <property type="nucleotide sequence ID" value="NZ_JACXLC010000001.1"/>
</dbReference>
<dbReference type="Proteomes" id="UP000635384">
    <property type="component" value="Unassembled WGS sequence"/>
</dbReference>
<feature type="transmembrane region" description="Helical" evidence="1">
    <location>
        <begin position="305"/>
        <end position="323"/>
    </location>
</feature>
<evidence type="ECO:0000256" key="1">
    <source>
        <dbReference type="SAM" id="Phobius"/>
    </source>
</evidence>
<keyword evidence="1" id="KW-0812">Transmembrane</keyword>
<evidence type="ECO:0000313" key="3">
    <source>
        <dbReference type="Proteomes" id="UP000635384"/>
    </source>
</evidence>
<name>A0ABR8KMG0_9SPHN</name>
<organism evidence="2 3">
    <name type="scientific">Erythrobacter rubeus</name>
    <dbReference type="NCBI Taxonomy" id="2760803"/>
    <lineage>
        <taxon>Bacteria</taxon>
        <taxon>Pseudomonadati</taxon>
        <taxon>Pseudomonadota</taxon>
        <taxon>Alphaproteobacteria</taxon>
        <taxon>Sphingomonadales</taxon>
        <taxon>Erythrobacteraceae</taxon>
        <taxon>Erythrobacter/Porphyrobacter group</taxon>
        <taxon>Erythrobacter</taxon>
    </lineage>
</organism>